<protein>
    <submittedName>
        <fullName evidence="2">Putative membrane protein</fullName>
    </submittedName>
</protein>
<keyword evidence="3" id="KW-1185">Reference proteome</keyword>
<feature type="transmembrane region" description="Helical" evidence="1">
    <location>
        <begin position="38"/>
        <end position="57"/>
    </location>
</feature>
<dbReference type="AlphaFoldDB" id="F4QSD9"/>
<keyword evidence="1" id="KW-0812">Transmembrane</keyword>
<proteinExistence type="predicted"/>
<gene>
    <name evidence="2" type="ORF">ABI_40820</name>
</gene>
<dbReference type="STRING" id="715226.ABI_40820"/>
<dbReference type="OrthoDB" id="7192182at2"/>
<sequence length="206" mass="22681">MSPFEFFFSFYGLLLGLSVAVLATGAARAFKHRRRQPVGWLTPLLAIFVALDITSFWEAAWVNYRTLPFSYGLLVGGLVVAVVYFIAAALVFPDESDTPVPLDQHFWTNKRTTLCLLIVANLLGMCGTYAVNLTRENGVVLAISYSMNLAIYLVLVGLAAWTKRRWLFIVALGLHVILYLFVAVYSVVVPPPPNTPLGQATAEAIP</sequence>
<feature type="transmembrane region" description="Helical" evidence="1">
    <location>
        <begin position="138"/>
        <end position="159"/>
    </location>
</feature>
<dbReference type="Proteomes" id="UP000006512">
    <property type="component" value="Unassembled WGS sequence"/>
</dbReference>
<reference evidence="3" key="1">
    <citation type="submission" date="2011-03" db="EMBL/GenBank/DDBJ databases">
        <title>Draft genome sequence of Brevundimonas diminuta.</title>
        <authorList>
            <person name="Brown P.J.B."/>
            <person name="Buechlein A."/>
            <person name="Hemmerich C."/>
            <person name="Brun Y.V."/>
        </authorList>
    </citation>
    <scope>NUCLEOTIDE SEQUENCE [LARGE SCALE GENOMIC DNA]</scope>
    <source>
        <strain evidence="3">C19</strain>
    </source>
</reference>
<keyword evidence="1" id="KW-0472">Membrane</keyword>
<dbReference type="HOGENOM" id="CLU_115740_0_0_5"/>
<name>F4QSD9_9CAUL</name>
<dbReference type="eggNOG" id="ENOG5033TTA">
    <property type="taxonomic scope" value="Bacteria"/>
</dbReference>
<evidence type="ECO:0000313" key="2">
    <source>
        <dbReference type="EMBL" id="EGF89659.1"/>
    </source>
</evidence>
<evidence type="ECO:0000256" key="1">
    <source>
        <dbReference type="SAM" id="Phobius"/>
    </source>
</evidence>
<feature type="transmembrane region" description="Helical" evidence="1">
    <location>
        <begin position="166"/>
        <end position="188"/>
    </location>
</feature>
<feature type="transmembrane region" description="Helical" evidence="1">
    <location>
        <begin position="113"/>
        <end position="132"/>
    </location>
</feature>
<dbReference type="EMBL" id="GL883080">
    <property type="protein sequence ID" value="EGF89659.1"/>
    <property type="molecule type" value="Genomic_DNA"/>
</dbReference>
<evidence type="ECO:0000313" key="3">
    <source>
        <dbReference type="Proteomes" id="UP000006512"/>
    </source>
</evidence>
<keyword evidence="1" id="KW-1133">Transmembrane helix</keyword>
<feature type="transmembrane region" description="Helical" evidence="1">
    <location>
        <begin position="6"/>
        <end position="26"/>
    </location>
</feature>
<accession>F4QSD9</accession>
<organism evidence="2 3">
    <name type="scientific">Asticcacaulis biprosthecium C19</name>
    <dbReference type="NCBI Taxonomy" id="715226"/>
    <lineage>
        <taxon>Bacteria</taxon>
        <taxon>Pseudomonadati</taxon>
        <taxon>Pseudomonadota</taxon>
        <taxon>Alphaproteobacteria</taxon>
        <taxon>Caulobacterales</taxon>
        <taxon>Caulobacteraceae</taxon>
        <taxon>Asticcacaulis</taxon>
    </lineage>
</organism>
<dbReference type="RefSeq" id="WP_006274854.1">
    <property type="nucleotide sequence ID" value="NZ_GL883080.1"/>
</dbReference>
<feature type="transmembrane region" description="Helical" evidence="1">
    <location>
        <begin position="69"/>
        <end position="92"/>
    </location>
</feature>